<evidence type="ECO:0000256" key="4">
    <source>
        <dbReference type="ARBA" id="ARBA00022553"/>
    </source>
</evidence>
<dbReference type="Pfam" id="PF00072">
    <property type="entry name" value="Response_reg"/>
    <property type="match status" value="1"/>
</dbReference>
<dbReference type="GO" id="GO:0005737">
    <property type="term" value="C:cytoplasm"/>
    <property type="evidence" value="ECO:0007669"/>
    <property type="project" value="UniProtKB-SubCell"/>
</dbReference>
<accession>A0A1I5YNT1</accession>
<dbReference type="InterPro" id="IPR020449">
    <property type="entry name" value="Tscrpt_reg_AraC-type_HTH"/>
</dbReference>
<dbReference type="PROSITE" id="PS01124">
    <property type="entry name" value="HTH_ARAC_FAMILY_2"/>
    <property type="match status" value="1"/>
</dbReference>
<dbReference type="InterPro" id="IPR051552">
    <property type="entry name" value="HptR"/>
</dbReference>
<dbReference type="RefSeq" id="WP_092282862.1">
    <property type="nucleotide sequence ID" value="NZ_FOXR01000055.1"/>
</dbReference>
<gene>
    <name evidence="13" type="ORF">SAMN05444406_1551</name>
</gene>
<evidence type="ECO:0000259" key="11">
    <source>
        <dbReference type="PROSITE" id="PS01124"/>
    </source>
</evidence>
<evidence type="ECO:0000259" key="12">
    <source>
        <dbReference type="PROSITE" id="PS50110"/>
    </source>
</evidence>
<reference evidence="13 14" key="1">
    <citation type="submission" date="2016-10" db="EMBL/GenBank/DDBJ databases">
        <authorList>
            <person name="de Groot N.N."/>
        </authorList>
    </citation>
    <scope>NUCLEOTIDE SEQUENCE [LARGE SCALE GENOMIC DNA]</scope>
    <source>
        <strain evidence="13 14">DSM 20678</strain>
    </source>
</reference>
<dbReference type="GO" id="GO:0043565">
    <property type="term" value="F:sequence-specific DNA binding"/>
    <property type="evidence" value="ECO:0007669"/>
    <property type="project" value="InterPro"/>
</dbReference>
<evidence type="ECO:0000256" key="7">
    <source>
        <dbReference type="ARBA" id="ARBA00023125"/>
    </source>
</evidence>
<evidence type="ECO:0000256" key="9">
    <source>
        <dbReference type="ARBA" id="ARBA00024867"/>
    </source>
</evidence>
<keyword evidence="7" id="KW-0238">DNA-binding</keyword>
<keyword evidence="6" id="KW-0805">Transcription regulation</keyword>
<evidence type="ECO:0000256" key="10">
    <source>
        <dbReference type="PROSITE-ProRule" id="PRU00169"/>
    </source>
</evidence>
<dbReference type="PRINTS" id="PR00032">
    <property type="entry name" value="HTHARAC"/>
</dbReference>
<evidence type="ECO:0000256" key="5">
    <source>
        <dbReference type="ARBA" id="ARBA00023012"/>
    </source>
</evidence>
<evidence type="ECO:0000256" key="8">
    <source>
        <dbReference type="ARBA" id="ARBA00023163"/>
    </source>
</evidence>
<comment type="function">
    <text evidence="9">May play the central regulatory role in sporulation. It may be an element of the effector pathway responsible for the activation of sporulation genes in response to nutritional stress. Spo0A may act in concert with spo0H (a sigma factor) to control the expression of some genes that are critical to the sporulation process.</text>
</comment>
<feature type="domain" description="Response regulatory" evidence="12">
    <location>
        <begin position="3"/>
        <end position="120"/>
    </location>
</feature>
<evidence type="ECO:0000256" key="6">
    <source>
        <dbReference type="ARBA" id="ARBA00023015"/>
    </source>
</evidence>
<dbReference type="Gene3D" id="1.10.10.60">
    <property type="entry name" value="Homeodomain-like"/>
    <property type="match status" value="2"/>
</dbReference>
<dbReference type="InterPro" id="IPR001789">
    <property type="entry name" value="Sig_transdc_resp-reg_receiver"/>
</dbReference>
<dbReference type="STRING" id="937334.SAMN05444406_1551"/>
<evidence type="ECO:0000313" key="14">
    <source>
        <dbReference type="Proteomes" id="UP000198577"/>
    </source>
</evidence>
<dbReference type="InterPro" id="IPR009057">
    <property type="entry name" value="Homeodomain-like_sf"/>
</dbReference>
<dbReference type="SUPFAM" id="SSF52172">
    <property type="entry name" value="CheY-like"/>
    <property type="match status" value="1"/>
</dbReference>
<keyword evidence="8" id="KW-0804">Transcription</keyword>
<dbReference type="PROSITE" id="PS00041">
    <property type="entry name" value="HTH_ARAC_FAMILY_1"/>
    <property type="match status" value="1"/>
</dbReference>
<organism evidence="13 14">
    <name type="scientific">Caldicoprobacter faecalis</name>
    <dbReference type="NCBI Taxonomy" id="937334"/>
    <lineage>
        <taxon>Bacteria</taxon>
        <taxon>Bacillati</taxon>
        <taxon>Bacillota</taxon>
        <taxon>Clostridia</taxon>
        <taxon>Caldicoprobacterales</taxon>
        <taxon>Caldicoprobacteraceae</taxon>
        <taxon>Caldicoprobacter</taxon>
    </lineage>
</organism>
<evidence type="ECO:0000256" key="2">
    <source>
        <dbReference type="ARBA" id="ARBA00018672"/>
    </source>
</evidence>
<dbReference type="InterPro" id="IPR011006">
    <property type="entry name" value="CheY-like_superfamily"/>
</dbReference>
<comment type="subcellular location">
    <subcellularLocation>
        <location evidence="1">Cytoplasm</location>
    </subcellularLocation>
</comment>
<dbReference type="Gene3D" id="3.40.50.2300">
    <property type="match status" value="1"/>
</dbReference>
<dbReference type="Proteomes" id="UP000198577">
    <property type="component" value="Unassembled WGS sequence"/>
</dbReference>
<dbReference type="PROSITE" id="PS50110">
    <property type="entry name" value="RESPONSE_REGULATORY"/>
    <property type="match status" value="1"/>
</dbReference>
<dbReference type="Pfam" id="PF12833">
    <property type="entry name" value="HTH_18"/>
    <property type="match status" value="1"/>
</dbReference>
<dbReference type="EMBL" id="FOXR01000055">
    <property type="protein sequence ID" value="SFQ45896.1"/>
    <property type="molecule type" value="Genomic_DNA"/>
</dbReference>
<dbReference type="CDD" id="cd17536">
    <property type="entry name" value="REC_YesN-like"/>
    <property type="match status" value="1"/>
</dbReference>
<evidence type="ECO:0000313" key="13">
    <source>
        <dbReference type="EMBL" id="SFQ45896.1"/>
    </source>
</evidence>
<keyword evidence="3" id="KW-0963">Cytoplasm</keyword>
<feature type="modified residue" description="4-aspartylphosphate" evidence="10">
    <location>
        <position position="55"/>
    </location>
</feature>
<dbReference type="SMART" id="SM00448">
    <property type="entry name" value="REC"/>
    <property type="match status" value="1"/>
</dbReference>
<dbReference type="SUPFAM" id="SSF46689">
    <property type="entry name" value="Homeodomain-like"/>
    <property type="match status" value="2"/>
</dbReference>
<dbReference type="AlphaFoldDB" id="A0A1I5YNT1"/>
<feature type="domain" description="HTH araC/xylS-type" evidence="11">
    <location>
        <begin position="409"/>
        <end position="507"/>
    </location>
</feature>
<name>A0A1I5YNT1_9FIRM</name>
<keyword evidence="4 10" id="KW-0597">Phosphoprotein</keyword>
<proteinExistence type="predicted"/>
<dbReference type="SMART" id="SM00342">
    <property type="entry name" value="HTH_ARAC"/>
    <property type="match status" value="1"/>
</dbReference>
<keyword evidence="14" id="KW-1185">Reference proteome</keyword>
<dbReference type="GO" id="GO:0003700">
    <property type="term" value="F:DNA-binding transcription factor activity"/>
    <property type="evidence" value="ECO:0007669"/>
    <property type="project" value="InterPro"/>
</dbReference>
<dbReference type="PANTHER" id="PTHR42713">
    <property type="entry name" value="HISTIDINE KINASE-RELATED"/>
    <property type="match status" value="1"/>
</dbReference>
<sequence length="511" mass="60237">MKKVLIVDDEKYIRSGLKVMIQKSGIGIDEISECANGREALDRLIQEKYDLVILDIRMPKMDGIELMKEMQMLPYSPAVIILSGYDDFNYAVEAIKYGAKAYLLKPVDRHELFNVLNKVKNEIIQRENIEKKSQRIKKLCLNQLHYIFLSDNLGEQEIREILEDLEIDLFYDPFYISIITPKNNSTVSTVDINTVEKFLREKHIKALCFRGTKGELIFVTNNRINWEDLLKHCIMNCSNQNYVVAVSALGNSLTDIRKAYIQAREVLKYRIFIKGSGVLYYEDILERKDDFIVPVDKIESICNMLGIENDKEIRRRLDEILDISIFYKANINYFNNFIEIFKHKIENSLAVLSPKKRKEFESKYSNVWNPYCFECIEGYFDFVKFYILKLNEYIYSLKSSCENTEHKVDMAIRYIKKHYNEDLNLAVVANYVSLNYYYFSHIFKKITGMSFMDFLLKVRVEKAKELLKNTEDKVIDIAFKVGFQDPKHFTKSFKKVTGISPTQYRRRFCKE</sequence>
<protein>
    <recommendedName>
        <fullName evidence="2">Stage 0 sporulation protein A homolog</fullName>
    </recommendedName>
</protein>
<evidence type="ECO:0000256" key="3">
    <source>
        <dbReference type="ARBA" id="ARBA00022490"/>
    </source>
</evidence>
<dbReference type="GO" id="GO:0000160">
    <property type="term" value="P:phosphorelay signal transduction system"/>
    <property type="evidence" value="ECO:0007669"/>
    <property type="project" value="UniProtKB-KW"/>
</dbReference>
<dbReference type="OrthoDB" id="9794370at2"/>
<dbReference type="InterPro" id="IPR018060">
    <property type="entry name" value="HTH_AraC"/>
</dbReference>
<keyword evidence="5" id="KW-0902">Two-component regulatory system</keyword>
<dbReference type="InterPro" id="IPR018062">
    <property type="entry name" value="HTH_AraC-typ_CS"/>
</dbReference>
<evidence type="ECO:0000256" key="1">
    <source>
        <dbReference type="ARBA" id="ARBA00004496"/>
    </source>
</evidence>
<dbReference type="PANTHER" id="PTHR42713:SF3">
    <property type="entry name" value="TRANSCRIPTIONAL REGULATORY PROTEIN HPTR"/>
    <property type="match status" value="1"/>
</dbReference>